<dbReference type="Proteomes" id="UP000298030">
    <property type="component" value="Unassembled WGS sequence"/>
</dbReference>
<keyword evidence="3" id="KW-1185">Reference proteome</keyword>
<feature type="compositionally biased region" description="Basic and acidic residues" evidence="1">
    <location>
        <begin position="119"/>
        <end position="131"/>
    </location>
</feature>
<feature type="compositionally biased region" description="Polar residues" evidence="1">
    <location>
        <begin position="611"/>
        <end position="623"/>
    </location>
</feature>
<feature type="region of interest" description="Disordered" evidence="1">
    <location>
        <begin position="1"/>
        <end position="58"/>
    </location>
</feature>
<proteinExistence type="predicted"/>
<feature type="compositionally biased region" description="Low complexity" evidence="1">
    <location>
        <begin position="751"/>
        <end position="771"/>
    </location>
</feature>
<evidence type="ECO:0000256" key="1">
    <source>
        <dbReference type="SAM" id="MobiDB-lite"/>
    </source>
</evidence>
<feature type="region of interest" description="Disordered" evidence="1">
    <location>
        <begin position="1093"/>
        <end position="1120"/>
    </location>
</feature>
<sequence length="1140" mass="128488">MPQDDFQHQSAGRVPSEDLEDMMAEPQDLDTPISQRKGARRVMKKYQDHPPEVSRPRRAMQMNAPGDAADVSEVSVVSASITETQPPLVVERSKPNVFGVITISSIPNVVKASQAPAPSEDRVDQHKEGTQKPKKHDPKAVKINFGPLSNESAFCLAEWYWKSANKSFRDFQKLMSILKNPRFDLDGVINVNWATCVQGPRARRRTAGPGRTTLEISTIGRSFRLSKETIMDRTRSQNFHYQPHEERWQRNAESPEVELYGEMYSSRAFRQANEAIQKLPTTAKNQGRERVVVALMLWSDATHLTTFRTATLWPCYLFFGNESKAEKCKPSAGMGHQVAYFMKELFHAQWSVLLDKELVEAMKDGLVLDCPDGNKRCFYPQIFTYSADYPERILIAGVRNNGSYPCHRCLVAKLELDKLGAPNDRERVEKASLVKKACEAIEDGWAFDGSKVETHIFSQSLSAVENSFYKALSVLHFSVIPSLVADLMHEFEIGVWKNLYVHLIRIIHACPARPNVTLWAELDWRDTIRKFSVNASEMKRKAARDYEDLLQWHALAKLRSHNDLTLGLLEYTTVRLGAQMRLFNRDTCSHFETKELEKEAEARVRRDAKKTQQSPQPGSTSRRPITLWGSHFIVSQNHGIPEPTKSATKASSRKWNDALPVTTSVKEFALVTAQSFVVGGLAPLSFGLKTCPDRHPLVVRMNPLVARSRSVYGYMIIWSVLVERVVIAIHKCERSGAERNIARLARMHSQINSSPLSSQSNPDQPPQHSSSGNGKHAESPLSDERRPATNPLLDESEPAANPSPGGGEPAANPSSSGGHPGHVLRTQLLHVRLLGLPPEAEKQCDWSKVILDKDQLYSHKTMRIRYTTYDVRRGEDVIHVDTPQCNVMLLDKRYDIWDKESAKFPYLYGKVLGILHANVSYLGVLPNGKVDHRRHRVDIGWIHWYDAVAVGEEFKLDRVSFSPLKFRDSLGFVDPSNIIRGVHLIPRFSSGPSNILTPPAELVRTQELWKEYYVNRFADRDSFMRYQFGMSVGHTYMHGPDFPTATIPSLPSDFDYCLNHDKREHAQGPSSTDSTSGAVLSVNGPSESLIEAVEPAAATGEDGEGLNEEDAGEGELDYCDDREDWERDAYAEMYPCDDFL</sequence>
<name>A0A4Y7SPJ3_COPMI</name>
<accession>A0A4Y7SPJ3</accession>
<feature type="region of interest" description="Disordered" evidence="1">
    <location>
        <begin position="751"/>
        <end position="822"/>
    </location>
</feature>
<feature type="compositionally biased region" description="Basic and acidic residues" evidence="1">
    <location>
        <begin position="775"/>
        <end position="787"/>
    </location>
</feature>
<gene>
    <name evidence="2" type="ORF">FA13DRAFT_1715348</name>
</gene>
<dbReference type="STRING" id="71717.A0A4Y7SPJ3"/>
<organism evidence="2 3">
    <name type="scientific">Coprinellus micaceus</name>
    <name type="common">Glistening ink-cap mushroom</name>
    <name type="synonym">Coprinus micaceus</name>
    <dbReference type="NCBI Taxonomy" id="71717"/>
    <lineage>
        <taxon>Eukaryota</taxon>
        <taxon>Fungi</taxon>
        <taxon>Dikarya</taxon>
        <taxon>Basidiomycota</taxon>
        <taxon>Agaricomycotina</taxon>
        <taxon>Agaricomycetes</taxon>
        <taxon>Agaricomycetidae</taxon>
        <taxon>Agaricales</taxon>
        <taxon>Agaricineae</taxon>
        <taxon>Psathyrellaceae</taxon>
        <taxon>Coprinellus</taxon>
    </lineage>
</organism>
<dbReference type="EMBL" id="QPFP01000077">
    <property type="protein sequence ID" value="TEB23544.1"/>
    <property type="molecule type" value="Genomic_DNA"/>
</dbReference>
<dbReference type="InterPro" id="IPR041078">
    <property type="entry name" value="Plavaka"/>
</dbReference>
<evidence type="ECO:0000313" key="2">
    <source>
        <dbReference type="EMBL" id="TEB23544.1"/>
    </source>
</evidence>
<comment type="caution">
    <text evidence="2">The sequence shown here is derived from an EMBL/GenBank/DDBJ whole genome shotgun (WGS) entry which is preliminary data.</text>
</comment>
<protein>
    <submittedName>
        <fullName evidence="2">Uncharacterized protein</fullName>
    </submittedName>
</protein>
<dbReference type="OrthoDB" id="2687259at2759"/>
<feature type="region of interest" description="Disordered" evidence="1">
    <location>
        <begin position="112"/>
        <end position="140"/>
    </location>
</feature>
<feature type="compositionally biased region" description="Polar residues" evidence="1">
    <location>
        <begin position="1068"/>
        <end position="1082"/>
    </location>
</feature>
<reference evidence="2 3" key="1">
    <citation type="journal article" date="2019" name="Nat. Ecol. Evol.">
        <title>Megaphylogeny resolves global patterns of mushroom evolution.</title>
        <authorList>
            <person name="Varga T."/>
            <person name="Krizsan K."/>
            <person name="Foldi C."/>
            <person name="Dima B."/>
            <person name="Sanchez-Garcia M."/>
            <person name="Sanchez-Ramirez S."/>
            <person name="Szollosi G.J."/>
            <person name="Szarkandi J.G."/>
            <person name="Papp V."/>
            <person name="Albert L."/>
            <person name="Andreopoulos W."/>
            <person name="Angelini C."/>
            <person name="Antonin V."/>
            <person name="Barry K.W."/>
            <person name="Bougher N.L."/>
            <person name="Buchanan P."/>
            <person name="Buyck B."/>
            <person name="Bense V."/>
            <person name="Catcheside P."/>
            <person name="Chovatia M."/>
            <person name="Cooper J."/>
            <person name="Damon W."/>
            <person name="Desjardin D."/>
            <person name="Finy P."/>
            <person name="Geml J."/>
            <person name="Haridas S."/>
            <person name="Hughes K."/>
            <person name="Justo A."/>
            <person name="Karasinski D."/>
            <person name="Kautmanova I."/>
            <person name="Kiss B."/>
            <person name="Kocsube S."/>
            <person name="Kotiranta H."/>
            <person name="LaButti K.M."/>
            <person name="Lechner B.E."/>
            <person name="Liimatainen K."/>
            <person name="Lipzen A."/>
            <person name="Lukacs Z."/>
            <person name="Mihaltcheva S."/>
            <person name="Morgado L.N."/>
            <person name="Niskanen T."/>
            <person name="Noordeloos M.E."/>
            <person name="Ohm R.A."/>
            <person name="Ortiz-Santana B."/>
            <person name="Ovrebo C."/>
            <person name="Racz N."/>
            <person name="Riley R."/>
            <person name="Savchenko A."/>
            <person name="Shiryaev A."/>
            <person name="Soop K."/>
            <person name="Spirin V."/>
            <person name="Szebenyi C."/>
            <person name="Tomsovsky M."/>
            <person name="Tulloss R.E."/>
            <person name="Uehling J."/>
            <person name="Grigoriev I.V."/>
            <person name="Vagvolgyi C."/>
            <person name="Papp T."/>
            <person name="Martin F.M."/>
            <person name="Miettinen O."/>
            <person name="Hibbett D.S."/>
            <person name="Nagy L.G."/>
        </authorList>
    </citation>
    <scope>NUCLEOTIDE SEQUENCE [LARGE SCALE GENOMIC DNA]</scope>
    <source>
        <strain evidence="2 3">FP101781</strain>
    </source>
</reference>
<dbReference type="Pfam" id="PF18759">
    <property type="entry name" value="Plavaka"/>
    <property type="match status" value="1"/>
</dbReference>
<feature type="region of interest" description="Disordered" evidence="1">
    <location>
        <begin position="599"/>
        <end position="624"/>
    </location>
</feature>
<feature type="compositionally biased region" description="Acidic residues" evidence="1">
    <location>
        <begin position="1101"/>
        <end position="1120"/>
    </location>
</feature>
<feature type="region of interest" description="Disordered" evidence="1">
    <location>
        <begin position="1063"/>
        <end position="1082"/>
    </location>
</feature>
<evidence type="ECO:0000313" key="3">
    <source>
        <dbReference type="Proteomes" id="UP000298030"/>
    </source>
</evidence>
<feature type="compositionally biased region" description="Basic and acidic residues" evidence="1">
    <location>
        <begin position="45"/>
        <end position="55"/>
    </location>
</feature>
<dbReference type="AlphaFoldDB" id="A0A4Y7SPJ3"/>